<organism evidence="1 2">
    <name type="scientific">Gluconobacter oxydans</name>
    <name type="common">Gluconobacter suboxydans</name>
    <dbReference type="NCBI Taxonomy" id="442"/>
    <lineage>
        <taxon>Bacteria</taxon>
        <taxon>Pseudomonadati</taxon>
        <taxon>Pseudomonadota</taxon>
        <taxon>Alphaproteobacteria</taxon>
        <taxon>Acetobacterales</taxon>
        <taxon>Acetobacteraceae</taxon>
        <taxon>Gluconobacter</taxon>
    </lineage>
</organism>
<accession>A0A149RWU4</accession>
<proteinExistence type="predicted"/>
<evidence type="ECO:0000313" key="2">
    <source>
        <dbReference type="Proteomes" id="UP000075655"/>
    </source>
</evidence>
<protein>
    <submittedName>
        <fullName evidence="1">Uncharacterized protein</fullName>
    </submittedName>
</protein>
<dbReference type="PATRIC" id="fig|442.8.peg.519"/>
<comment type="caution">
    <text evidence="1">The sequence shown here is derived from an EMBL/GenBank/DDBJ whole genome shotgun (WGS) entry which is preliminary data.</text>
</comment>
<dbReference type="AlphaFoldDB" id="A0A149RWU4"/>
<reference evidence="1 2" key="1">
    <citation type="submission" date="2015-06" db="EMBL/GenBank/DDBJ databases">
        <title>Improved classification and identification of acetic acid bacteria using matrix-assisted laser desorption/ionization time-of-flight mass spectrometry; Gluconobacter nephelii and Gluconobacter uchimurae are later heterotypic synonyms of Gluconobacter japonicus and Gluconobacter oxydans, respectively.</title>
        <authorList>
            <person name="Li L."/>
            <person name="Cleenwerck I."/>
            <person name="De Vuyst L."/>
            <person name="Vandamme P."/>
        </authorList>
    </citation>
    <scope>NUCLEOTIDE SEQUENCE [LARGE SCALE GENOMIC DNA]</scope>
    <source>
        <strain evidence="1 2">LMG 1676</strain>
    </source>
</reference>
<sequence>MATEASLWTAKGPDKTTLYRLLEAHGWLKRAPFGRGQSRWFVSDEAVKEGYGQTVDPSNLHSIKLSGGRRSFPFPVFYEDKVKDVVWTLGWDIILKAVDAMEGKKARLAWLMDHHSYLPNKTIADLSGVNVRTVERAKA</sequence>
<name>A0A149RWU4_GLUOY</name>
<dbReference type="EMBL" id="LHZG01000160">
    <property type="protein sequence ID" value="KXV18946.1"/>
    <property type="molecule type" value="Genomic_DNA"/>
</dbReference>
<evidence type="ECO:0000313" key="1">
    <source>
        <dbReference type="EMBL" id="KXV18946.1"/>
    </source>
</evidence>
<gene>
    <name evidence="1" type="ORF">AD934_06345</name>
</gene>
<dbReference type="Proteomes" id="UP000075655">
    <property type="component" value="Unassembled WGS sequence"/>
</dbReference>